<dbReference type="HOGENOM" id="CLU_034589_0_0_1"/>
<dbReference type="InterPro" id="IPR017921">
    <property type="entry name" value="Znf_CTCHY"/>
</dbReference>
<keyword evidence="6" id="KW-0863">Zinc-finger</keyword>
<feature type="domain" description="CCHC-type" evidence="7">
    <location>
        <begin position="426"/>
        <end position="441"/>
    </location>
</feature>
<feature type="domain" description="CTCHY-type" evidence="8">
    <location>
        <begin position="354"/>
        <end position="418"/>
    </location>
</feature>
<dbReference type="GO" id="GO:0008270">
    <property type="term" value="F:zinc ion binding"/>
    <property type="evidence" value="ECO:0007669"/>
    <property type="project" value="UniProtKB-KW"/>
</dbReference>
<sequence length="466" mass="54090">MGPDLKAVKSDRCTGVDIIIEDLKSHPCCPHGPTLMFSKDVGQVKKYFYSCSACRDRKLCNFFLWADEKDKVSKHKLDAWECERITFLKGINHRRQFLAFNKVSALPAPKRSFCNTCSKFIIEDECKHAEHSIISDITDNQLSHPSELLPPLVNAKKEAQYLFSKESVKFLVDTFLSLNYKYVICIGTPRIHEYIQSSVKGLSSILLDIDRRYHNFFGPLEFCWYNSFNNHFFFKEAQLVFEDFLKSSRGENTVLVTDPPFGGRTEPLAQTFSTINNKYKSLTKGNGELPMFWIFPYFMEPQIQNSLPEFQMVDYKVEYDNHPLFHNGSKGRKQGSPVRIFTNISCSQIKLPPDNYRFCHKCNKWVAKENKHCMICAICPSKNGQTYTHCKLCKRCVKPNWRHCSNCQRCAQLNHLCKEIQFNGVCLTCKKLGHKKADCPEVYTLNSSHSKRRKQFQQSKSKKRKH</sequence>
<dbReference type="SMART" id="SM00343">
    <property type="entry name" value="ZnF_C2HC"/>
    <property type="match status" value="1"/>
</dbReference>
<dbReference type="AlphaFoldDB" id="N6U834"/>
<evidence type="ECO:0000313" key="11">
    <source>
        <dbReference type="Proteomes" id="UP000019118"/>
    </source>
</evidence>
<dbReference type="PROSITE" id="PS50216">
    <property type="entry name" value="DHHC"/>
    <property type="match status" value="1"/>
</dbReference>
<feature type="non-terminal residue" evidence="9">
    <location>
        <position position="1"/>
    </location>
</feature>
<dbReference type="Proteomes" id="UP000019118">
    <property type="component" value="Unassembled WGS sequence"/>
</dbReference>
<dbReference type="EMBL" id="KB740932">
    <property type="protein sequence ID" value="ENN77830.1"/>
    <property type="molecule type" value="Genomic_DNA"/>
</dbReference>
<dbReference type="EnsemblMetazoa" id="XM_019903200.1">
    <property type="protein sequence ID" value="XP_019758759.1"/>
    <property type="gene ID" value="LOC109536808"/>
</dbReference>
<keyword evidence="11" id="KW-1185">Reference proteome</keyword>
<dbReference type="PROSITE" id="PS50158">
    <property type="entry name" value="ZF_CCHC"/>
    <property type="match status" value="1"/>
</dbReference>
<keyword evidence="6" id="KW-0862">Zinc</keyword>
<organism evidence="9">
    <name type="scientific">Dendroctonus ponderosae</name>
    <name type="common">Mountain pine beetle</name>
    <dbReference type="NCBI Taxonomy" id="77166"/>
    <lineage>
        <taxon>Eukaryota</taxon>
        <taxon>Metazoa</taxon>
        <taxon>Ecdysozoa</taxon>
        <taxon>Arthropoda</taxon>
        <taxon>Hexapoda</taxon>
        <taxon>Insecta</taxon>
        <taxon>Pterygota</taxon>
        <taxon>Neoptera</taxon>
        <taxon>Endopterygota</taxon>
        <taxon>Coleoptera</taxon>
        <taxon>Polyphaga</taxon>
        <taxon>Cucujiformia</taxon>
        <taxon>Curculionidae</taxon>
        <taxon>Scolytinae</taxon>
        <taxon>Dendroctonus</taxon>
    </lineage>
</organism>
<dbReference type="OMA" id="FPYFMEH"/>
<reference evidence="10" key="2">
    <citation type="submission" date="2024-08" db="UniProtKB">
        <authorList>
            <consortium name="EnsemblMetazoa"/>
        </authorList>
    </citation>
    <scope>IDENTIFICATION</scope>
</reference>
<evidence type="ECO:0000259" key="7">
    <source>
        <dbReference type="PROSITE" id="PS50158"/>
    </source>
</evidence>
<evidence type="ECO:0000313" key="9">
    <source>
        <dbReference type="EMBL" id="ENN77830.1"/>
    </source>
</evidence>
<keyword evidence="5" id="KW-0539">Nucleus</keyword>
<name>N6U834_DENPD</name>
<dbReference type="PROSITE" id="PS00092">
    <property type="entry name" value="N6_MTASE"/>
    <property type="match status" value="1"/>
</dbReference>
<evidence type="ECO:0000256" key="4">
    <source>
        <dbReference type="ARBA" id="ARBA00022679"/>
    </source>
</evidence>
<dbReference type="GO" id="GO:0008988">
    <property type="term" value="F:rRNA (adenine-N6-)-methyltransferase activity"/>
    <property type="evidence" value="ECO:0007669"/>
    <property type="project" value="InterPro"/>
</dbReference>
<evidence type="ECO:0000256" key="6">
    <source>
        <dbReference type="PROSITE-ProRule" id="PRU00047"/>
    </source>
</evidence>
<evidence type="ECO:0000256" key="3">
    <source>
        <dbReference type="ARBA" id="ARBA00022603"/>
    </source>
</evidence>
<dbReference type="InterPro" id="IPR039846">
    <property type="entry name" value="ZCCHC4"/>
</dbReference>
<evidence type="ECO:0000313" key="10">
    <source>
        <dbReference type="EnsemblMetazoa" id="XP_019758759.1"/>
    </source>
</evidence>
<protein>
    <recommendedName>
        <fullName evidence="12">CCHC-type domain-containing protein</fullName>
    </recommendedName>
</protein>
<evidence type="ECO:0000259" key="8">
    <source>
        <dbReference type="PROSITE" id="PS51270"/>
    </source>
</evidence>
<dbReference type="OrthoDB" id="431817at2759"/>
<keyword evidence="2" id="KW-0963">Cytoplasm</keyword>
<dbReference type="PANTHER" id="PTHR13493">
    <property type="entry name" value="ZINC FINGER CCHC DOMAIN-CONTAINING"/>
    <property type="match status" value="1"/>
</dbReference>
<dbReference type="InterPro" id="IPR041370">
    <property type="entry name" value="Mlase_EEF1AKMT1/ZCCHC4"/>
</dbReference>
<keyword evidence="4" id="KW-0808">Transferase</keyword>
<proteinExistence type="predicted"/>
<dbReference type="PANTHER" id="PTHR13493:SF3">
    <property type="entry name" value="RRNA N6-ADENOSINE-METHYLTRANSFERASE ZCCHC4"/>
    <property type="match status" value="1"/>
</dbReference>
<dbReference type="Pfam" id="PF10237">
    <property type="entry name" value="N6-adenineMlase"/>
    <property type="match status" value="1"/>
</dbReference>
<gene>
    <name evidence="10" type="primary">109536808</name>
    <name evidence="9" type="ORF">YQE_05713</name>
</gene>
<dbReference type="KEGG" id="dpa:109536808"/>
<evidence type="ECO:0000256" key="5">
    <source>
        <dbReference type="ARBA" id="ARBA00023242"/>
    </source>
</evidence>
<dbReference type="PROSITE" id="PS51270">
    <property type="entry name" value="ZF_CTCHY"/>
    <property type="match status" value="1"/>
</dbReference>
<comment type="subcellular location">
    <subcellularLocation>
        <location evidence="1">Cytoplasm</location>
    </subcellularLocation>
</comment>
<dbReference type="GO" id="GO:0005730">
    <property type="term" value="C:nucleolus"/>
    <property type="evidence" value="ECO:0007669"/>
    <property type="project" value="TreeGrafter"/>
</dbReference>
<evidence type="ECO:0000256" key="2">
    <source>
        <dbReference type="ARBA" id="ARBA00022490"/>
    </source>
</evidence>
<evidence type="ECO:0000256" key="1">
    <source>
        <dbReference type="ARBA" id="ARBA00004496"/>
    </source>
</evidence>
<accession>N6U834</accession>
<reference evidence="9 11" key="1">
    <citation type="journal article" date="2013" name="Genome Biol.">
        <title>Draft genome of the mountain pine beetle, Dendroctonus ponderosae Hopkins, a major forest pest.</title>
        <authorList>
            <person name="Keeling C.I."/>
            <person name="Yuen M.M."/>
            <person name="Liao N.Y."/>
            <person name="Docking T.R."/>
            <person name="Chan S.K."/>
            <person name="Taylor G.A."/>
            <person name="Palmquist D.L."/>
            <person name="Jackman S.D."/>
            <person name="Nguyen A."/>
            <person name="Li M."/>
            <person name="Henderson H."/>
            <person name="Janes J.K."/>
            <person name="Zhao Y."/>
            <person name="Pandoh P."/>
            <person name="Moore R."/>
            <person name="Sperling F.A."/>
            <person name="Huber D.P."/>
            <person name="Birol I."/>
            <person name="Jones S.J."/>
            <person name="Bohlmann J."/>
        </authorList>
    </citation>
    <scope>NUCLEOTIDE SEQUENCE</scope>
</reference>
<evidence type="ECO:0008006" key="12">
    <source>
        <dbReference type="Google" id="ProtNLM"/>
    </source>
</evidence>
<dbReference type="GO" id="GO:0005737">
    <property type="term" value="C:cytoplasm"/>
    <property type="evidence" value="ECO:0007669"/>
    <property type="project" value="UniProtKB-SubCell"/>
</dbReference>
<dbReference type="InterPro" id="IPR001878">
    <property type="entry name" value="Znf_CCHC"/>
</dbReference>
<keyword evidence="3" id="KW-0489">Methyltransferase</keyword>
<dbReference type="GO" id="GO:0003676">
    <property type="term" value="F:nucleic acid binding"/>
    <property type="evidence" value="ECO:0007669"/>
    <property type="project" value="InterPro"/>
</dbReference>
<keyword evidence="6" id="KW-0479">Metal-binding</keyword>
<dbReference type="InterPro" id="IPR002052">
    <property type="entry name" value="DNA_methylase_N6_adenine_CS"/>
</dbReference>